<name>A0A3E0VHZ4_9MICO</name>
<dbReference type="SUPFAM" id="SSF47090">
    <property type="entry name" value="PGBD-like"/>
    <property type="match status" value="1"/>
</dbReference>
<gene>
    <name evidence="2" type="ORF">B7R54_07705</name>
</gene>
<evidence type="ECO:0000259" key="1">
    <source>
        <dbReference type="Pfam" id="PF01471"/>
    </source>
</evidence>
<feature type="domain" description="Peptidoglycan binding-like" evidence="1">
    <location>
        <begin position="119"/>
        <end position="167"/>
    </location>
</feature>
<dbReference type="EMBL" id="NBWZ01000001">
    <property type="protein sequence ID" value="RFA09123.1"/>
    <property type="molecule type" value="Genomic_DNA"/>
</dbReference>
<dbReference type="AlphaFoldDB" id="A0A3E0VHZ4"/>
<dbReference type="InterPro" id="IPR002477">
    <property type="entry name" value="Peptidoglycan-bd-like"/>
</dbReference>
<evidence type="ECO:0000313" key="3">
    <source>
        <dbReference type="Proteomes" id="UP000256486"/>
    </source>
</evidence>
<dbReference type="InterPro" id="IPR036365">
    <property type="entry name" value="PGBD-like_sf"/>
</dbReference>
<dbReference type="Pfam" id="PF01471">
    <property type="entry name" value="PG_binding_1"/>
    <property type="match status" value="1"/>
</dbReference>
<protein>
    <recommendedName>
        <fullName evidence="1">Peptidoglycan binding-like domain-containing protein</fullName>
    </recommendedName>
</protein>
<dbReference type="Proteomes" id="UP000256486">
    <property type="component" value="Unassembled WGS sequence"/>
</dbReference>
<proteinExistence type="predicted"/>
<reference evidence="2 3" key="1">
    <citation type="submission" date="2017-04" db="EMBL/GenBank/DDBJ databases">
        <title>Comparative genome analysis of Subtercola boreus.</title>
        <authorList>
            <person name="Cho Y.-J."/>
            <person name="Cho A."/>
            <person name="Kim O.-S."/>
            <person name="Lee J.-I."/>
        </authorList>
    </citation>
    <scope>NUCLEOTIDE SEQUENCE [LARGE SCALE GENOMIC DNA]</scope>
    <source>
        <strain evidence="2 3">K300</strain>
    </source>
</reference>
<dbReference type="RefSeq" id="WP_116414520.1">
    <property type="nucleotide sequence ID" value="NZ_NBWZ01000001.1"/>
</dbReference>
<dbReference type="OrthoDB" id="3268648at2"/>
<sequence length="380" mass="37126">MPGLAVPGAAALVVGLALAGWAATVLLSPPGQAAEPGGFSTATVVEGEVGAELSLNAAAEWQSAPVGRNEASGVVTSVDLEPGSEEQQGSHLYTVNGRAVVVARGDVPAYRPLAEGDAGDDVLQLQQLLSDTGFFAGPVDGVLGPDARAALGRWQQSLGETSSGEVGFGEVIFVPSLPARLTLDGAVTRGARLAGGEQVVLGLGVSPVFTVPVGAGQAAGITTGARVELTSPSGQRWQAVVAGRSAAPTGSTVVLSLAAAPSGAALPSAGAVPATPLPPAPGGGGAGPICGTVCAEIPLTGQTLLAARIVTVERVHGAVVPSIALQSDAQQSLALVDSAGVRHPVTVLAAARGLSVVQGVDPGLVVRVPATTTSVGEAGP</sequence>
<accession>A0A3E0VHZ4</accession>
<organism evidence="2 3">
    <name type="scientific">Subtercola boreus</name>
    <dbReference type="NCBI Taxonomy" id="120213"/>
    <lineage>
        <taxon>Bacteria</taxon>
        <taxon>Bacillati</taxon>
        <taxon>Actinomycetota</taxon>
        <taxon>Actinomycetes</taxon>
        <taxon>Micrococcales</taxon>
        <taxon>Microbacteriaceae</taxon>
        <taxon>Subtercola</taxon>
    </lineage>
</organism>
<keyword evidence="3" id="KW-1185">Reference proteome</keyword>
<dbReference type="Gene3D" id="1.10.101.10">
    <property type="entry name" value="PGBD-like superfamily/PGBD"/>
    <property type="match status" value="1"/>
</dbReference>
<comment type="caution">
    <text evidence="2">The sequence shown here is derived from an EMBL/GenBank/DDBJ whole genome shotgun (WGS) entry which is preliminary data.</text>
</comment>
<dbReference type="InterPro" id="IPR036366">
    <property type="entry name" value="PGBDSf"/>
</dbReference>
<evidence type="ECO:0000313" key="2">
    <source>
        <dbReference type="EMBL" id="RFA09123.1"/>
    </source>
</evidence>